<dbReference type="EMBL" id="JATM01000004">
    <property type="protein sequence ID" value="OOL17716.1"/>
    <property type="molecule type" value="Genomic_DNA"/>
</dbReference>
<dbReference type="UniPathway" id="UPA00276">
    <property type="reaction ID" value="UER00406"/>
</dbReference>
<evidence type="ECO:0000256" key="9">
    <source>
        <dbReference type="ARBA" id="ARBA00022777"/>
    </source>
</evidence>
<comment type="function">
    <text evidence="1">Catalyzes the phosphorylation of riboflavin to FMN followed by the adenylation of FMN to FAD.</text>
</comment>
<evidence type="ECO:0000256" key="6">
    <source>
        <dbReference type="ARBA" id="ARBA00022679"/>
    </source>
</evidence>
<keyword evidence="6 15" id="KW-0808">Transferase</keyword>
<dbReference type="OrthoDB" id="9803667at2"/>
<proteinExistence type="inferred from homology"/>
<dbReference type="InterPro" id="IPR023465">
    <property type="entry name" value="Riboflavin_kinase_dom_sf"/>
</dbReference>
<keyword evidence="8 15" id="KW-0547">Nucleotide-binding</keyword>
<comment type="pathway">
    <text evidence="3 15">Cofactor biosynthesis; FMN biosynthesis; FMN from riboflavin (ATP route): step 1/1.</text>
</comment>
<feature type="domain" description="Riboflavin kinase" evidence="16">
    <location>
        <begin position="181"/>
        <end position="306"/>
    </location>
</feature>
<dbReference type="InterPro" id="IPR015864">
    <property type="entry name" value="FAD_synthase"/>
</dbReference>
<keyword evidence="11 15" id="KW-0067">ATP-binding</keyword>
<evidence type="ECO:0000256" key="8">
    <source>
        <dbReference type="ARBA" id="ARBA00022741"/>
    </source>
</evidence>
<evidence type="ECO:0000256" key="11">
    <source>
        <dbReference type="ARBA" id="ARBA00022840"/>
    </source>
</evidence>
<dbReference type="InterPro" id="IPR015865">
    <property type="entry name" value="Riboflavin_kinase_bac/euk"/>
</dbReference>
<dbReference type="Pfam" id="PF06574">
    <property type="entry name" value="FAD_syn"/>
    <property type="match status" value="1"/>
</dbReference>
<evidence type="ECO:0000256" key="15">
    <source>
        <dbReference type="PIRNR" id="PIRNR004491"/>
    </source>
</evidence>
<evidence type="ECO:0000256" key="12">
    <source>
        <dbReference type="ARBA" id="ARBA00023268"/>
    </source>
</evidence>
<comment type="pathway">
    <text evidence="2 15">Cofactor biosynthesis; FAD biosynthesis; FAD from FMN: step 1/1.</text>
</comment>
<dbReference type="InterPro" id="IPR023468">
    <property type="entry name" value="Riboflavin_kinase"/>
</dbReference>
<dbReference type="GO" id="GO:0005524">
    <property type="term" value="F:ATP binding"/>
    <property type="evidence" value="ECO:0007669"/>
    <property type="project" value="UniProtKB-UniRule"/>
</dbReference>
<reference evidence="17 18" key="1">
    <citation type="journal article" date="2016" name="PLoS ONE">
        <title>Whole-Genome Sequence Analysis of Bombella intestini LMG 28161T, a Novel Acetic Acid Bacterium Isolated from the Crop of a Red-Tailed Bumble Bee, Bombus lapidarius.</title>
        <authorList>
            <person name="Li L."/>
            <person name="Illeghems K."/>
            <person name="Van Kerrebroeck S."/>
            <person name="Borremans W."/>
            <person name="Cleenwerck I."/>
            <person name="Smagghe G."/>
            <person name="De Vuyst L."/>
            <person name="Vandamme P."/>
        </authorList>
    </citation>
    <scope>NUCLEOTIDE SEQUENCE [LARGE SCALE GENOMIC DNA]</scope>
    <source>
        <strain evidence="17 18">R-52487</strain>
    </source>
</reference>
<comment type="similarity">
    <text evidence="15">Belongs to the ribF family.</text>
</comment>
<evidence type="ECO:0000313" key="18">
    <source>
        <dbReference type="Proteomes" id="UP000200980"/>
    </source>
</evidence>
<evidence type="ECO:0000256" key="2">
    <source>
        <dbReference type="ARBA" id="ARBA00004726"/>
    </source>
</evidence>
<dbReference type="GO" id="GO:0009231">
    <property type="term" value="P:riboflavin biosynthetic process"/>
    <property type="evidence" value="ECO:0007669"/>
    <property type="project" value="InterPro"/>
</dbReference>
<dbReference type="SMART" id="SM00904">
    <property type="entry name" value="Flavokinase"/>
    <property type="match status" value="1"/>
</dbReference>
<evidence type="ECO:0000256" key="13">
    <source>
        <dbReference type="ARBA" id="ARBA00047880"/>
    </source>
</evidence>
<evidence type="ECO:0000256" key="1">
    <source>
        <dbReference type="ARBA" id="ARBA00002121"/>
    </source>
</evidence>
<evidence type="ECO:0000256" key="3">
    <source>
        <dbReference type="ARBA" id="ARBA00005201"/>
    </source>
</evidence>
<dbReference type="PIRSF" id="PIRSF004491">
    <property type="entry name" value="FAD_Synth"/>
    <property type="match status" value="1"/>
</dbReference>
<evidence type="ECO:0000259" key="16">
    <source>
        <dbReference type="SMART" id="SM00904"/>
    </source>
</evidence>
<dbReference type="UniPathway" id="UPA00277">
    <property type="reaction ID" value="UER00407"/>
</dbReference>
<dbReference type="PANTHER" id="PTHR22749:SF6">
    <property type="entry name" value="RIBOFLAVIN KINASE"/>
    <property type="match status" value="1"/>
</dbReference>
<keyword evidence="4 15" id="KW-0285">Flavoprotein</keyword>
<dbReference type="SUPFAM" id="SSF82114">
    <property type="entry name" value="Riboflavin kinase-like"/>
    <property type="match status" value="1"/>
</dbReference>
<sequence length="310" mass="33916">MTFCTDWRAVPRSYWGAAVALGNFDGVHRGHAHLLQSLKMARPGCRLGVLTFEPHPRSFFRPQDPPFRLMRPEVRAAALKEQGVSCIVQADFDDAFSHLGAEAFVRDVLIEGLHVAHVACGADFAFGHRREGDVAFLEQLLVEHGVGVSIVPQLADVAGPVSSSRIRRLLQEGYPEKAAELLGRNWAITGEVVKGDQRGRLLGFPTANIALGEHLEPARGVYAVRVQMPDGRLIPGVANLGRRPTINDGRESRLEAHLFDLDEDLYGQILGVELVALLRDEKRFASLEELKTQIAVDAAQAKQVLGKTGG</sequence>
<dbReference type="CDD" id="cd02064">
    <property type="entry name" value="FAD_synthetase_N"/>
    <property type="match status" value="1"/>
</dbReference>
<evidence type="ECO:0000256" key="10">
    <source>
        <dbReference type="ARBA" id="ARBA00022827"/>
    </source>
</evidence>
<dbReference type="EC" id="2.7.1.26" evidence="15"/>
<protein>
    <recommendedName>
        <fullName evidence="15">Riboflavin biosynthesis protein</fullName>
    </recommendedName>
    <domain>
        <recommendedName>
            <fullName evidence="15">Riboflavin kinase</fullName>
            <ecNumber evidence="15">2.7.1.26</ecNumber>
        </recommendedName>
        <alternativeName>
            <fullName evidence="15">Flavokinase</fullName>
        </alternativeName>
    </domain>
    <domain>
        <recommendedName>
            <fullName evidence="15">FMN adenylyltransferase</fullName>
            <ecNumber evidence="15">2.7.7.2</ecNumber>
        </recommendedName>
        <alternativeName>
            <fullName evidence="15">FAD pyrophosphorylase</fullName>
        </alternativeName>
        <alternativeName>
            <fullName evidence="15">FAD synthase</fullName>
        </alternativeName>
    </domain>
</protein>
<dbReference type="EC" id="2.7.7.2" evidence="15"/>
<dbReference type="FunFam" id="3.40.50.620:FF:000021">
    <property type="entry name" value="Riboflavin biosynthesis protein"/>
    <property type="match status" value="1"/>
</dbReference>
<name>A0A1S8GP67_9PROT</name>
<dbReference type="SUPFAM" id="SSF52374">
    <property type="entry name" value="Nucleotidylyl transferase"/>
    <property type="match status" value="1"/>
</dbReference>
<dbReference type="Gene3D" id="2.40.30.30">
    <property type="entry name" value="Riboflavin kinase-like"/>
    <property type="match status" value="1"/>
</dbReference>
<organism evidence="17 18">
    <name type="scientific">Bombella intestini</name>
    <dbReference type="NCBI Taxonomy" id="1539051"/>
    <lineage>
        <taxon>Bacteria</taxon>
        <taxon>Pseudomonadati</taxon>
        <taxon>Pseudomonadota</taxon>
        <taxon>Alphaproteobacteria</taxon>
        <taxon>Acetobacterales</taxon>
        <taxon>Acetobacteraceae</taxon>
        <taxon>Bombella</taxon>
    </lineage>
</organism>
<dbReference type="PANTHER" id="PTHR22749">
    <property type="entry name" value="RIBOFLAVIN KINASE/FMN ADENYLYLTRANSFERASE"/>
    <property type="match status" value="1"/>
</dbReference>
<dbReference type="NCBIfam" id="NF004160">
    <property type="entry name" value="PRK05627.1-3"/>
    <property type="match status" value="1"/>
</dbReference>
<dbReference type="InterPro" id="IPR002606">
    <property type="entry name" value="Riboflavin_kinase_bac"/>
</dbReference>
<evidence type="ECO:0000313" key="17">
    <source>
        <dbReference type="EMBL" id="OOL17716.1"/>
    </source>
</evidence>
<dbReference type="RefSeq" id="WP_077396714.1">
    <property type="nucleotide sequence ID" value="NZ_JATM01000004.1"/>
</dbReference>
<comment type="catalytic activity">
    <reaction evidence="14 15">
        <text>FMN + ATP + H(+) = FAD + diphosphate</text>
        <dbReference type="Rhea" id="RHEA:17237"/>
        <dbReference type="ChEBI" id="CHEBI:15378"/>
        <dbReference type="ChEBI" id="CHEBI:30616"/>
        <dbReference type="ChEBI" id="CHEBI:33019"/>
        <dbReference type="ChEBI" id="CHEBI:57692"/>
        <dbReference type="ChEBI" id="CHEBI:58210"/>
        <dbReference type="EC" id="2.7.7.2"/>
    </reaction>
</comment>
<dbReference type="GO" id="GO:0009398">
    <property type="term" value="P:FMN biosynthetic process"/>
    <property type="evidence" value="ECO:0007669"/>
    <property type="project" value="UniProtKB-UniRule"/>
</dbReference>
<keyword evidence="9 15" id="KW-0418">Kinase</keyword>
<dbReference type="GO" id="GO:0003919">
    <property type="term" value="F:FMN adenylyltransferase activity"/>
    <property type="evidence" value="ECO:0007669"/>
    <property type="project" value="UniProtKB-UniRule"/>
</dbReference>
<dbReference type="NCBIfam" id="TIGR00083">
    <property type="entry name" value="ribF"/>
    <property type="match status" value="1"/>
</dbReference>
<evidence type="ECO:0000256" key="14">
    <source>
        <dbReference type="ARBA" id="ARBA00049494"/>
    </source>
</evidence>
<dbReference type="Gene3D" id="3.40.50.620">
    <property type="entry name" value="HUPs"/>
    <property type="match status" value="1"/>
</dbReference>
<keyword evidence="18" id="KW-1185">Reference proteome</keyword>
<gene>
    <name evidence="17" type="ORF">AL01_06960</name>
</gene>
<dbReference type="AlphaFoldDB" id="A0A1S8GP67"/>
<keyword evidence="7 15" id="KW-0548">Nucleotidyltransferase</keyword>
<dbReference type="GO" id="GO:0006747">
    <property type="term" value="P:FAD biosynthetic process"/>
    <property type="evidence" value="ECO:0007669"/>
    <property type="project" value="UniProtKB-UniRule"/>
</dbReference>
<comment type="caution">
    <text evidence="17">The sequence shown here is derived from an EMBL/GenBank/DDBJ whole genome shotgun (WGS) entry which is preliminary data.</text>
</comment>
<dbReference type="GO" id="GO:0008531">
    <property type="term" value="F:riboflavin kinase activity"/>
    <property type="evidence" value="ECO:0007669"/>
    <property type="project" value="UniProtKB-UniRule"/>
</dbReference>
<evidence type="ECO:0000256" key="4">
    <source>
        <dbReference type="ARBA" id="ARBA00022630"/>
    </source>
</evidence>
<accession>A0A1S8GP67</accession>
<dbReference type="InterPro" id="IPR014729">
    <property type="entry name" value="Rossmann-like_a/b/a_fold"/>
</dbReference>
<evidence type="ECO:0000256" key="7">
    <source>
        <dbReference type="ARBA" id="ARBA00022695"/>
    </source>
</evidence>
<keyword evidence="12" id="KW-0511">Multifunctional enzyme</keyword>
<dbReference type="Proteomes" id="UP000200980">
    <property type="component" value="Unassembled WGS sequence"/>
</dbReference>
<dbReference type="Pfam" id="PF01687">
    <property type="entry name" value="Flavokinase"/>
    <property type="match status" value="1"/>
</dbReference>
<comment type="catalytic activity">
    <reaction evidence="13 15">
        <text>riboflavin + ATP = FMN + ADP + H(+)</text>
        <dbReference type="Rhea" id="RHEA:14357"/>
        <dbReference type="ChEBI" id="CHEBI:15378"/>
        <dbReference type="ChEBI" id="CHEBI:30616"/>
        <dbReference type="ChEBI" id="CHEBI:57986"/>
        <dbReference type="ChEBI" id="CHEBI:58210"/>
        <dbReference type="ChEBI" id="CHEBI:456216"/>
        <dbReference type="EC" id="2.7.1.26"/>
    </reaction>
</comment>
<keyword evidence="10 15" id="KW-0274">FAD</keyword>
<evidence type="ECO:0000256" key="5">
    <source>
        <dbReference type="ARBA" id="ARBA00022643"/>
    </source>
</evidence>
<dbReference type="STRING" id="1539051.AL01_06960"/>
<keyword evidence="5 15" id="KW-0288">FMN</keyword>